<reference evidence="1 2" key="1">
    <citation type="submission" date="2020-01" db="EMBL/GenBank/DDBJ databases">
        <title>Paenibacillus soybeanensis sp. nov. isolated from the nodules of soybean (Glycine max(L.) Merr).</title>
        <authorList>
            <person name="Wang H."/>
        </authorList>
    </citation>
    <scope>NUCLEOTIDE SEQUENCE [LARGE SCALE GENOMIC DNA]</scope>
    <source>
        <strain evidence="1 2">DSM 23054</strain>
    </source>
</reference>
<dbReference type="Proteomes" id="UP000558113">
    <property type="component" value="Unassembled WGS sequence"/>
</dbReference>
<accession>A0A7X4YQC0</accession>
<gene>
    <name evidence="1" type="ORF">GT003_16260</name>
</gene>
<keyword evidence="2" id="KW-1185">Reference proteome</keyword>
<comment type="caution">
    <text evidence="1">The sequence shown here is derived from an EMBL/GenBank/DDBJ whole genome shotgun (WGS) entry which is preliminary data.</text>
</comment>
<sequence>MKKRESNMQSVFEAHISRIVITSTKKQAIEKAAYELNPSNLPLEWLTLRNEQGESKEFRVSQVNLLEWQDAEFTETCHQFKVLGRIVLSICPRQTASDHGETGLGTYRIPRSSVYDKPVLVLSEGMNHYFLTVLQQEMRWEAPMINVVNPLSKLA</sequence>
<protein>
    <submittedName>
        <fullName evidence="1">Uncharacterized protein</fullName>
    </submittedName>
</protein>
<organism evidence="1 2">
    <name type="scientific">Paenibacillus sacheonensis</name>
    <dbReference type="NCBI Taxonomy" id="742054"/>
    <lineage>
        <taxon>Bacteria</taxon>
        <taxon>Bacillati</taxon>
        <taxon>Bacillota</taxon>
        <taxon>Bacilli</taxon>
        <taxon>Bacillales</taxon>
        <taxon>Paenibacillaceae</taxon>
        <taxon>Paenibacillus</taxon>
    </lineage>
</organism>
<evidence type="ECO:0000313" key="1">
    <source>
        <dbReference type="EMBL" id="NBC70557.1"/>
    </source>
</evidence>
<name>A0A7X4YQC0_9BACL</name>
<proteinExistence type="predicted"/>
<dbReference type="RefSeq" id="WP_161699607.1">
    <property type="nucleotide sequence ID" value="NZ_JAAAMU010000007.1"/>
</dbReference>
<dbReference type="AlphaFoldDB" id="A0A7X4YQC0"/>
<dbReference type="EMBL" id="JAAAMU010000007">
    <property type="protein sequence ID" value="NBC70557.1"/>
    <property type="molecule type" value="Genomic_DNA"/>
</dbReference>
<evidence type="ECO:0000313" key="2">
    <source>
        <dbReference type="Proteomes" id="UP000558113"/>
    </source>
</evidence>
<dbReference type="OrthoDB" id="2596513at2"/>